<keyword evidence="2 7" id="KW-0436">Ligase</keyword>
<name>A0A2M7R5Q7_9BACT</name>
<gene>
    <name evidence="7 9" type="primary">gatA</name>
    <name evidence="9" type="ORF">COY73_02910</name>
</gene>
<dbReference type="InterPro" id="IPR000120">
    <property type="entry name" value="Amidase"/>
</dbReference>
<evidence type="ECO:0000256" key="5">
    <source>
        <dbReference type="ARBA" id="ARBA00022917"/>
    </source>
</evidence>
<keyword evidence="9" id="KW-0808">Transferase</keyword>
<proteinExistence type="inferred from homology"/>
<dbReference type="PROSITE" id="PS00571">
    <property type="entry name" value="AMIDASES"/>
    <property type="match status" value="1"/>
</dbReference>
<comment type="subunit">
    <text evidence="7">Heterotrimer of A, B and C subunits.</text>
</comment>
<dbReference type="Pfam" id="PF01425">
    <property type="entry name" value="Amidase"/>
    <property type="match status" value="1"/>
</dbReference>
<feature type="active site" description="Acyl-ester intermediate" evidence="7">
    <location>
        <position position="178"/>
    </location>
</feature>
<dbReference type="Proteomes" id="UP000230767">
    <property type="component" value="Unassembled WGS sequence"/>
</dbReference>
<dbReference type="HAMAP" id="MF_00120">
    <property type="entry name" value="GatA"/>
    <property type="match status" value="1"/>
</dbReference>
<comment type="catalytic activity">
    <reaction evidence="6 7">
        <text>L-glutamyl-tRNA(Gln) + L-glutamine + ATP + H2O = L-glutaminyl-tRNA(Gln) + L-glutamate + ADP + phosphate + H(+)</text>
        <dbReference type="Rhea" id="RHEA:17521"/>
        <dbReference type="Rhea" id="RHEA-COMP:9681"/>
        <dbReference type="Rhea" id="RHEA-COMP:9684"/>
        <dbReference type="ChEBI" id="CHEBI:15377"/>
        <dbReference type="ChEBI" id="CHEBI:15378"/>
        <dbReference type="ChEBI" id="CHEBI:29985"/>
        <dbReference type="ChEBI" id="CHEBI:30616"/>
        <dbReference type="ChEBI" id="CHEBI:43474"/>
        <dbReference type="ChEBI" id="CHEBI:58359"/>
        <dbReference type="ChEBI" id="CHEBI:78520"/>
        <dbReference type="ChEBI" id="CHEBI:78521"/>
        <dbReference type="ChEBI" id="CHEBI:456216"/>
        <dbReference type="EC" id="6.3.5.7"/>
    </reaction>
</comment>
<evidence type="ECO:0000256" key="2">
    <source>
        <dbReference type="ARBA" id="ARBA00022598"/>
    </source>
</evidence>
<dbReference type="GO" id="GO:0016740">
    <property type="term" value="F:transferase activity"/>
    <property type="evidence" value="ECO:0007669"/>
    <property type="project" value="UniProtKB-KW"/>
</dbReference>
<evidence type="ECO:0000313" key="9">
    <source>
        <dbReference type="EMBL" id="PIY88750.1"/>
    </source>
</evidence>
<dbReference type="EMBL" id="PFLW01000071">
    <property type="protein sequence ID" value="PIY88750.1"/>
    <property type="molecule type" value="Genomic_DNA"/>
</dbReference>
<dbReference type="GO" id="GO:0050567">
    <property type="term" value="F:glutaminyl-tRNA synthase (glutamine-hydrolyzing) activity"/>
    <property type="evidence" value="ECO:0007669"/>
    <property type="project" value="UniProtKB-UniRule"/>
</dbReference>
<dbReference type="InterPro" id="IPR036928">
    <property type="entry name" value="AS_sf"/>
</dbReference>
<feature type="active site" description="Charge relay system" evidence="7">
    <location>
        <position position="79"/>
    </location>
</feature>
<sequence length="492" mass="54125">MNLTELTITQAHQGLLKRKFSALELTKSFLDRIKERNKKIFAFLTVCEDFALSQAKKIDDLLLQKRELPILAGIPCLIKDNILVKDIRCTAGSKILSNYTAPYDATVVKLLKSQGAVILGKANLDEFAIGSSGEYSAFGKTLNPHDFTRVPGGSSSGSAAAVADNLCVFALGSDTGGSIRLPASFCGIVGFKPTYGAVSRFGLIAMASSLDQIGALSKNVEDAKIVFEAISGKDELDSTSVESKISNFKFQISNLRIGIPKEYFIKGVDPAVKKIILEAIKKFEQMGAKIKEISLPHTKYALATYYIIMPSELSANLARYDGIKYGKSEIQNLHPPKFSKKTLAGKKSKIKDLLDVYLKTRGKGFGDEVRRRIMLGTYALSRGFYEAYYLKAQKVRTLIREDFNQAFRKVDVILTPTCPTLPFKIGEKIKDPLSMYLSDIFMIAVNLAGLPAISIPIGKCKNLPVGLQIIGKGLQDYKIFEVAQTFEKIAHE</sequence>
<protein>
    <recommendedName>
        <fullName evidence="7">Glutamyl-tRNA(Gln) amidotransferase subunit A</fullName>
        <shortName evidence="7">Glu-ADT subunit A</shortName>
        <ecNumber evidence="7">6.3.5.7</ecNumber>
    </recommendedName>
</protein>
<evidence type="ECO:0000256" key="3">
    <source>
        <dbReference type="ARBA" id="ARBA00022741"/>
    </source>
</evidence>
<dbReference type="PANTHER" id="PTHR11895">
    <property type="entry name" value="TRANSAMIDASE"/>
    <property type="match status" value="1"/>
</dbReference>
<dbReference type="GO" id="GO:0005524">
    <property type="term" value="F:ATP binding"/>
    <property type="evidence" value="ECO:0007669"/>
    <property type="project" value="UniProtKB-KW"/>
</dbReference>
<evidence type="ECO:0000256" key="4">
    <source>
        <dbReference type="ARBA" id="ARBA00022840"/>
    </source>
</evidence>
<evidence type="ECO:0000259" key="8">
    <source>
        <dbReference type="Pfam" id="PF01425"/>
    </source>
</evidence>
<evidence type="ECO:0000256" key="6">
    <source>
        <dbReference type="ARBA" id="ARBA00047407"/>
    </source>
</evidence>
<dbReference type="InterPro" id="IPR004412">
    <property type="entry name" value="GatA"/>
</dbReference>
<dbReference type="GO" id="GO:0006412">
    <property type="term" value="P:translation"/>
    <property type="evidence" value="ECO:0007669"/>
    <property type="project" value="UniProtKB-UniRule"/>
</dbReference>
<dbReference type="InterPro" id="IPR023631">
    <property type="entry name" value="Amidase_dom"/>
</dbReference>
<comment type="caution">
    <text evidence="9">The sequence shown here is derived from an EMBL/GenBank/DDBJ whole genome shotgun (WGS) entry which is preliminary data.</text>
</comment>
<keyword evidence="3 7" id="KW-0547">Nucleotide-binding</keyword>
<dbReference type="EC" id="6.3.5.7" evidence="7"/>
<dbReference type="GO" id="GO:0030956">
    <property type="term" value="C:glutamyl-tRNA(Gln) amidotransferase complex"/>
    <property type="evidence" value="ECO:0007669"/>
    <property type="project" value="InterPro"/>
</dbReference>
<dbReference type="AlphaFoldDB" id="A0A2M7R5Q7"/>
<evidence type="ECO:0000256" key="7">
    <source>
        <dbReference type="HAMAP-Rule" id="MF_00120"/>
    </source>
</evidence>
<accession>A0A2M7R5Q7</accession>
<dbReference type="SUPFAM" id="SSF75304">
    <property type="entry name" value="Amidase signature (AS) enzymes"/>
    <property type="match status" value="1"/>
</dbReference>
<keyword evidence="4 7" id="KW-0067">ATP-binding</keyword>
<dbReference type="InterPro" id="IPR020556">
    <property type="entry name" value="Amidase_CS"/>
</dbReference>
<feature type="domain" description="Amidase" evidence="8">
    <location>
        <begin position="24"/>
        <end position="479"/>
    </location>
</feature>
<keyword evidence="5 7" id="KW-0648">Protein biosynthesis</keyword>
<reference evidence="10" key="1">
    <citation type="submission" date="2017-09" db="EMBL/GenBank/DDBJ databases">
        <title>Depth-based differentiation of microbial function through sediment-hosted aquifers and enrichment of novel symbionts in the deep terrestrial subsurface.</title>
        <authorList>
            <person name="Probst A.J."/>
            <person name="Ladd B."/>
            <person name="Jarett J.K."/>
            <person name="Geller-Mcgrath D.E."/>
            <person name="Sieber C.M.K."/>
            <person name="Emerson J.B."/>
            <person name="Anantharaman K."/>
            <person name="Thomas B.C."/>
            <person name="Malmstrom R."/>
            <person name="Stieglmeier M."/>
            <person name="Klingl A."/>
            <person name="Woyke T."/>
            <person name="Ryan C.M."/>
            <person name="Banfield J.F."/>
        </authorList>
    </citation>
    <scope>NUCLEOTIDE SEQUENCE [LARGE SCALE GENOMIC DNA]</scope>
</reference>
<organism evidence="9 10">
    <name type="scientific">Candidatus Nealsonbacteria bacterium CG_4_10_14_0_8_um_filter_37_14</name>
    <dbReference type="NCBI Taxonomy" id="1974684"/>
    <lineage>
        <taxon>Bacteria</taxon>
        <taxon>Candidatus Nealsoniibacteriota</taxon>
    </lineage>
</organism>
<comment type="similarity">
    <text evidence="1 7">Belongs to the amidase family. GatA subfamily.</text>
</comment>
<evidence type="ECO:0000313" key="10">
    <source>
        <dbReference type="Proteomes" id="UP000230767"/>
    </source>
</evidence>
<comment type="function">
    <text evidence="7">Allows the formation of correctly charged Gln-tRNA(Gln) through the transamidation of misacylated Glu-tRNA(Gln) in organisms which lack glutaminyl-tRNA synthetase. The reaction takes place in the presence of glutamine and ATP through an activated gamma-phospho-Glu-tRNA(Gln).</text>
</comment>
<feature type="active site" description="Charge relay system" evidence="7">
    <location>
        <position position="154"/>
    </location>
</feature>
<dbReference type="Gene3D" id="3.90.1300.10">
    <property type="entry name" value="Amidase signature (AS) domain"/>
    <property type="match status" value="1"/>
</dbReference>
<evidence type="ECO:0000256" key="1">
    <source>
        <dbReference type="ARBA" id="ARBA00008069"/>
    </source>
</evidence>
<dbReference type="NCBIfam" id="TIGR00132">
    <property type="entry name" value="gatA"/>
    <property type="match status" value="1"/>
</dbReference>
<dbReference type="PANTHER" id="PTHR11895:SF151">
    <property type="entry name" value="GLUTAMYL-TRNA(GLN) AMIDOTRANSFERASE SUBUNIT A"/>
    <property type="match status" value="1"/>
</dbReference>